<feature type="active site" description="Proton acceptor" evidence="9">
    <location>
        <position position="263"/>
    </location>
</feature>
<feature type="binding site" evidence="9">
    <location>
        <position position="263"/>
    </location>
    <ligand>
        <name>substrate</name>
    </ligand>
</feature>
<dbReference type="HAMAP" id="MF_01987">
    <property type="entry name" value="Ribokinase"/>
    <property type="match status" value="1"/>
</dbReference>
<dbReference type="SUPFAM" id="SSF53613">
    <property type="entry name" value="Ribokinase-like"/>
    <property type="match status" value="1"/>
</dbReference>
<keyword evidence="12" id="KW-1185">Reference proteome</keyword>
<evidence type="ECO:0000256" key="6">
    <source>
        <dbReference type="ARBA" id="ARBA00022842"/>
    </source>
</evidence>
<dbReference type="Proteomes" id="UP000198287">
    <property type="component" value="Unassembled WGS sequence"/>
</dbReference>
<protein>
    <recommendedName>
        <fullName evidence="9">Ribokinase</fullName>
        <shortName evidence="9">RK</shortName>
        <ecNumber evidence="9">2.7.1.15</ecNumber>
    </recommendedName>
</protein>
<comment type="caution">
    <text evidence="9">Lacks conserved residue(s) required for the propagation of feature annotation.</text>
</comment>
<dbReference type="UniPathway" id="UPA00916">
    <property type="reaction ID" value="UER00889"/>
</dbReference>
<dbReference type="GO" id="GO:0005829">
    <property type="term" value="C:cytosol"/>
    <property type="evidence" value="ECO:0007669"/>
    <property type="project" value="TreeGrafter"/>
</dbReference>
<keyword evidence="9" id="KW-0539">Nucleus</keyword>
<dbReference type="AlphaFoldDB" id="A0A226EXY0"/>
<feature type="binding site" evidence="9">
    <location>
        <begin position="43"/>
        <end position="47"/>
    </location>
    <ligand>
        <name>substrate</name>
    </ligand>
</feature>
<comment type="subcellular location">
    <subcellularLocation>
        <location evidence="9">Cytoplasm</location>
    </subcellularLocation>
    <subcellularLocation>
        <location evidence="9">Nucleus</location>
    </subcellularLocation>
</comment>
<dbReference type="InterPro" id="IPR029056">
    <property type="entry name" value="Ribokinase-like"/>
</dbReference>
<keyword evidence="8 9" id="KW-0119">Carbohydrate metabolism</keyword>
<keyword evidence="4 9" id="KW-0418">Kinase</keyword>
<gene>
    <name evidence="11" type="ORF">Fcan01_01788</name>
</gene>
<keyword evidence="6 9" id="KW-0460">Magnesium</keyword>
<feature type="binding site" evidence="9">
    <location>
        <position position="191"/>
    </location>
    <ligand>
        <name>ATP</name>
        <dbReference type="ChEBI" id="CHEBI:30616"/>
    </ligand>
</feature>
<dbReference type="NCBIfam" id="TIGR02152">
    <property type="entry name" value="D_ribokin_bact"/>
    <property type="match status" value="1"/>
</dbReference>
<evidence type="ECO:0000256" key="5">
    <source>
        <dbReference type="ARBA" id="ARBA00022840"/>
    </source>
</evidence>
<keyword evidence="1 9" id="KW-0808">Transferase</keyword>
<evidence type="ECO:0000256" key="8">
    <source>
        <dbReference type="ARBA" id="ARBA00023277"/>
    </source>
</evidence>
<dbReference type="PANTHER" id="PTHR10584:SF166">
    <property type="entry name" value="RIBOKINASE"/>
    <property type="match status" value="1"/>
</dbReference>
<accession>A0A226EXY0</accession>
<feature type="binding site" evidence="9">
    <location>
        <position position="293"/>
    </location>
    <ligand>
        <name>K(+)</name>
        <dbReference type="ChEBI" id="CHEBI:29103"/>
    </ligand>
</feature>
<dbReference type="OrthoDB" id="415590at2759"/>
<proteinExistence type="inferred from homology"/>
<feature type="binding site" evidence="9">
    <location>
        <begin position="15"/>
        <end position="17"/>
    </location>
    <ligand>
        <name>substrate</name>
    </ligand>
</feature>
<dbReference type="GO" id="GO:0005524">
    <property type="term" value="F:ATP binding"/>
    <property type="evidence" value="ECO:0007669"/>
    <property type="project" value="UniProtKB-UniRule"/>
</dbReference>
<feature type="binding site" evidence="9">
    <location>
        <position position="302"/>
    </location>
    <ligand>
        <name>K(+)</name>
        <dbReference type="ChEBI" id="CHEBI:29103"/>
    </ligand>
</feature>
<dbReference type="InterPro" id="IPR011877">
    <property type="entry name" value="Ribokinase"/>
</dbReference>
<dbReference type="OMA" id="DIVLIQQ"/>
<organism evidence="11 12">
    <name type="scientific">Folsomia candida</name>
    <name type="common">Springtail</name>
    <dbReference type="NCBI Taxonomy" id="158441"/>
    <lineage>
        <taxon>Eukaryota</taxon>
        <taxon>Metazoa</taxon>
        <taxon>Ecdysozoa</taxon>
        <taxon>Arthropoda</taxon>
        <taxon>Hexapoda</taxon>
        <taxon>Collembola</taxon>
        <taxon>Entomobryomorpha</taxon>
        <taxon>Isotomoidea</taxon>
        <taxon>Isotomidae</taxon>
        <taxon>Proisotominae</taxon>
        <taxon>Folsomia</taxon>
    </lineage>
</organism>
<keyword evidence="2 9" id="KW-0479">Metal-binding</keyword>
<dbReference type="PRINTS" id="PR00990">
    <property type="entry name" value="RIBOKINASE"/>
</dbReference>
<dbReference type="Gene3D" id="3.40.1190.20">
    <property type="match status" value="1"/>
</dbReference>
<comment type="similarity">
    <text evidence="9">Belongs to the carbohydrate kinase PfkB family. Ribokinase subfamily.</text>
</comment>
<dbReference type="Pfam" id="PF00294">
    <property type="entry name" value="PfkB"/>
    <property type="match status" value="1"/>
</dbReference>
<feature type="binding site" evidence="9">
    <location>
        <position position="257"/>
    </location>
    <ligand>
        <name>K(+)</name>
        <dbReference type="ChEBI" id="CHEBI:29103"/>
    </ligand>
</feature>
<feature type="binding site" evidence="9">
    <location>
        <begin position="229"/>
        <end position="234"/>
    </location>
    <ligand>
        <name>ATP</name>
        <dbReference type="ChEBI" id="CHEBI:30616"/>
    </ligand>
</feature>
<feature type="binding site" evidence="9">
    <location>
        <begin position="262"/>
        <end position="263"/>
    </location>
    <ligand>
        <name>ATP</name>
        <dbReference type="ChEBI" id="CHEBI:30616"/>
    </ligand>
</feature>
<dbReference type="GO" id="GO:0046872">
    <property type="term" value="F:metal ion binding"/>
    <property type="evidence" value="ECO:0007669"/>
    <property type="project" value="UniProtKB-KW"/>
</dbReference>
<evidence type="ECO:0000256" key="3">
    <source>
        <dbReference type="ARBA" id="ARBA00022741"/>
    </source>
</evidence>
<evidence type="ECO:0000256" key="4">
    <source>
        <dbReference type="ARBA" id="ARBA00022777"/>
    </source>
</evidence>
<comment type="cofactor">
    <cofactor evidence="9">
        <name>Mg(2+)</name>
        <dbReference type="ChEBI" id="CHEBI:18420"/>
    </cofactor>
    <text evidence="9">Requires a divalent cation, most likely magnesium in vivo, as an electrophilic catalyst to aid phosphoryl group transfer. It is the chelate of the metal and the nucleotide that is the actual substrate.</text>
</comment>
<comment type="caution">
    <text evidence="11">The sequence shown here is derived from an EMBL/GenBank/DDBJ whole genome shotgun (WGS) entry which is preliminary data.</text>
</comment>
<evidence type="ECO:0000256" key="9">
    <source>
        <dbReference type="HAMAP-Rule" id="MF_03215"/>
    </source>
</evidence>
<evidence type="ECO:0000313" key="12">
    <source>
        <dbReference type="Proteomes" id="UP000198287"/>
    </source>
</evidence>
<feature type="domain" description="Carbohydrate kinase PfkB" evidence="10">
    <location>
        <begin position="7"/>
        <end position="305"/>
    </location>
</feature>
<comment type="activity regulation">
    <text evidence="9">Activated by a monovalent cation that binds near, but not in, the active site. The most likely occupant of the site in vivo is potassium. Ion binding induces a conformational change that may alter substrate affinity.</text>
</comment>
<evidence type="ECO:0000313" key="11">
    <source>
        <dbReference type="EMBL" id="OXA62453.1"/>
    </source>
</evidence>
<dbReference type="CDD" id="cd01174">
    <property type="entry name" value="ribokinase"/>
    <property type="match status" value="1"/>
</dbReference>
<dbReference type="GO" id="GO:0004747">
    <property type="term" value="F:ribokinase activity"/>
    <property type="evidence" value="ECO:0007669"/>
    <property type="project" value="UniProtKB-UniRule"/>
</dbReference>
<evidence type="ECO:0000256" key="2">
    <source>
        <dbReference type="ARBA" id="ARBA00022723"/>
    </source>
</evidence>
<evidence type="ECO:0000256" key="1">
    <source>
        <dbReference type="ARBA" id="ARBA00022679"/>
    </source>
</evidence>
<dbReference type="EMBL" id="LNIX01000001">
    <property type="protein sequence ID" value="OXA62453.1"/>
    <property type="molecule type" value="Genomic_DNA"/>
</dbReference>
<keyword evidence="5 9" id="KW-0067">ATP-binding</keyword>
<dbReference type="STRING" id="158441.A0A226EXY0"/>
<keyword evidence="9" id="KW-0963">Cytoplasm</keyword>
<dbReference type="PANTHER" id="PTHR10584">
    <property type="entry name" value="SUGAR KINASE"/>
    <property type="match status" value="1"/>
</dbReference>
<feature type="binding site" evidence="9">
    <location>
        <position position="146"/>
    </location>
    <ligand>
        <name>substrate</name>
    </ligand>
</feature>
<evidence type="ECO:0000256" key="7">
    <source>
        <dbReference type="ARBA" id="ARBA00022958"/>
    </source>
</evidence>
<feature type="binding site" evidence="9">
    <location>
        <position position="296"/>
    </location>
    <ligand>
        <name>K(+)</name>
        <dbReference type="ChEBI" id="CHEBI:29103"/>
    </ligand>
</feature>
<reference evidence="11 12" key="1">
    <citation type="submission" date="2015-12" db="EMBL/GenBank/DDBJ databases">
        <title>The genome of Folsomia candida.</title>
        <authorList>
            <person name="Faddeeva A."/>
            <person name="Derks M.F."/>
            <person name="Anvar Y."/>
            <person name="Smit S."/>
            <person name="Van Straalen N."/>
            <person name="Roelofs D."/>
        </authorList>
    </citation>
    <scope>NUCLEOTIDE SEQUENCE [LARGE SCALE GENOMIC DNA]</scope>
    <source>
        <strain evidence="11 12">VU population</strain>
        <tissue evidence="11">Whole body</tissue>
    </source>
</reference>
<name>A0A226EXY0_FOLCA</name>
<feature type="binding site" evidence="9">
    <location>
        <position position="298"/>
    </location>
    <ligand>
        <name>K(+)</name>
        <dbReference type="ChEBI" id="CHEBI:29103"/>
    </ligand>
</feature>
<sequence length="308" mass="32830">MTEKDLDVVVVGSIIMDLISYSSRIPKLGETIEGMDFMTGFGGKGANQCVAAARLGAKCAFVGKIGDDDNGQRYYAQLRKEGINVEGIHIEKGKPTGVATILVQETDGQNIIVIVPGANKMVTPVYIREHGEQFIKRAKVVIVQLEIPIESTLAALELSKKYGALTIFNTAPGLSNIPREMFSLTDILCLNETETQLVTGIPNVTSTTDAEVGIKMLLDSFPCKSIIVTMGSQGSVFWDDDGKKVSVIGAEKVKAVDTTGAGDCFVGTLAFCLANQDSLESAIKQATANASDSVLRKGTQSSFPSKLL</sequence>
<dbReference type="EC" id="2.7.1.15" evidence="9"/>
<comment type="subunit">
    <text evidence="9">Homodimer.</text>
</comment>
<dbReference type="InterPro" id="IPR002139">
    <property type="entry name" value="Ribo/fructo_kinase"/>
</dbReference>
<keyword evidence="7 9" id="KW-0630">Potassium</keyword>
<dbReference type="InterPro" id="IPR011611">
    <property type="entry name" value="PfkB_dom"/>
</dbReference>
<evidence type="ECO:0000259" key="10">
    <source>
        <dbReference type="Pfam" id="PF00294"/>
    </source>
</evidence>
<keyword evidence="3 9" id="KW-0547">Nucleotide-binding</keyword>
<comment type="catalytic activity">
    <reaction evidence="9">
        <text>D-ribose + ATP = D-ribose 5-phosphate + ADP + H(+)</text>
        <dbReference type="Rhea" id="RHEA:13697"/>
        <dbReference type="ChEBI" id="CHEBI:15378"/>
        <dbReference type="ChEBI" id="CHEBI:30616"/>
        <dbReference type="ChEBI" id="CHEBI:47013"/>
        <dbReference type="ChEBI" id="CHEBI:78346"/>
        <dbReference type="ChEBI" id="CHEBI:456216"/>
        <dbReference type="EC" id="2.7.1.15"/>
    </reaction>
</comment>
<feature type="binding site" evidence="9">
    <location>
        <position position="259"/>
    </location>
    <ligand>
        <name>K(+)</name>
        <dbReference type="ChEBI" id="CHEBI:29103"/>
    </ligand>
</feature>
<dbReference type="GO" id="GO:0019303">
    <property type="term" value="P:D-ribose catabolic process"/>
    <property type="evidence" value="ECO:0007669"/>
    <property type="project" value="UniProtKB-UniRule"/>
</dbReference>
<comment type="function">
    <text evidence="9">Catalyzes the phosphorylation of ribose at O-5 in a reaction requiring ATP and magnesium. The resulting D-ribose-5-phosphate can then be used either for sythesis of nucleotides, histidine, and tryptophan, or as a component of the pentose phosphate pathway.</text>
</comment>
<dbReference type="GO" id="GO:0005634">
    <property type="term" value="C:nucleus"/>
    <property type="evidence" value="ECO:0007669"/>
    <property type="project" value="UniProtKB-SubCell"/>
</dbReference>
<comment type="pathway">
    <text evidence="9">Carbohydrate metabolism; D-ribose degradation; D-ribose 5-phosphate from beta-D-ribopyranose: step 2/2.</text>
</comment>